<dbReference type="Gene3D" id="1.10.287.950">
    <property type="entry name" value="Methyl-accepting chemotaxis protein"/>
    <property type="match status" value="1"/>
</dbReference>
<evidence type="ECO:0000313" key="16">
    <source>
        <dbReference type="EMBL" id="BCK87599.1"/>
    </source>
</evidence>
<keyword evidence="2" id="KW-1003">Cell membrane</keyword>
<evidence type="ECO:0000313" key="17">
    <source>
        <dbReference type="Proteomes" id="UP001320326"/>
    </source>
</evidence>
<reference evidence="16 17" key="1">
    <citation type="journal article" date="2022" name="Int. J. Syst. Evol. Microbiol.">
        <title>&lt;i&gt;Sideroxyarcus emersonii&lt;/i&gt; gen. nov. sp. nov., a neutrophilic, microaerobic iron- and thiosulfate-oxidizing bacterium isolated from iron-rich wetland sediment.</title>
        <authorList>
            <person name="Kato S."/>
            <person name="Itoh T."/>
            <person name="Iino T."/>
            <person name="Ohkuma M."/>
        </authorList>
    </citation>
    <scope>NUCLEOTIDE SEQUENCE [LARGE SCALE GENOMIC DNA]</scope>
    <source>
        <strain evidence="16 17">MIZ01</strain>
    </source>
</reference>
<dbReference type="Pfam" id="PF00015">
    <property type="entry name" value="MCPsignal"/>
    <property type="match status" value="1"/>
</dbReference>
<dbReference type="CDD" id="cd11386">
    <property type="entry name" value="MCP_signal"/>
    <property type="match status" value="1"/>
</dbReference>
<keyword evidence="17" id="KW-1185">Reference proteome</keyword>
<dbReference type="PRINTS" id="PR00260">
    <property type="entry name" value="CHEMTRNSDUCR"/>
</dbReference>
<dbReference type="InterPro" id="IPR003660">
    <property type="entry name" value="HAMP_dom"/>
</dbReference>
<feature type="transmembrane region" description="Helical" evidence="12">
    <location>
        <begin position="337"/>
        <end position="356"/>
    </location>
</feature>
<feature type="domain" description="PAS" evidence="14">
    <location>
        <begin position="25"/>
        <end position="60"/>
    </location>
</feature>
<keyword evidence="5" id="KW-0997">Cell inner membrane</keyword>
<dbReference type="Pfam" id="PF08447">
    <property type="entry name" value="PAS_3"/>
    <property type="match status" value="1"/>
</dbReference>
<evidence type="ECO:0000256" key="1">
    <source>
        <dbReference type="ARBA" id="ARBA00004429"/>
    </source>
</evidence>
<dbReference type="RefSeq" id="WP_237246169.1">
    <property type="nucleotide sequence ID" value="NZ_AP023423.1"/>
</dbReference>
<evidence type="ECO:0000256" key="7">
    <source>
        <dbReference type="ARBA" id="ARBA00022989"/>
    </source>
</evidence>
<dbReference type="KEGG" id="seme:MIZ01_1390"/>
<dbReference type="GO" id="GO:0052131">
    <property type="term" value="P:positive aerotaxis"/>
    <property type="evidence" value="ECO:0007669"/>
    <property type="project" value="UniProtKB-ARBA"/>
</dbReference>
<evidence type="ECO:0000256" key="4">
    <source>
        <dbReference type="ARBA" id="ARBA00022500"/>
    </source>
</evidence>
<evidence type="ECO:0000256" key="11">
    <source>
        <dbReference type="PROSITE-ProRule" id="PRU00284"/>
    </source>
</evidence>
<evidence type="ECO:0000259" key="13">
    <source>
        <dbReference type="PROSITE" id="PS50111"/>
    </source>
</evidence>
<evidence type="ECO:0000256" key="10">
    <source>
        <dbReference type="ARBA" id="ARBA00029447"/>
    </source>
</evidence>
<protein>
    <recommendedName>
        <fullName evidence="18">Chemotaxis protein</fullName>
    </recommendedName>
</protein>
<evidence type="ECO:0000256" key="2">
    <source>
        <dbReference type="ARBA" id="ARBA00022475"/>
    </source>
</evidence>
<dbReference type="FunFam" id="3.30.450.20:FF:000046">
    <property type="entry name" value="Aerotaxis sensor receptor"/>
    <property type="match status" value="1"/>
</dbReference>
<gene>
    <name evidence="16" type="ORF">MIZ01_1390</name>
</gene>
<evidence type="ECO:0000256" key="6">
    <source>
        <dbReference type="ARBA" id="ARBA00022692"/>
    </source>
</evidence>
<evidence type="ECO:0008006" key="18">
    <source>
        <dbReference type="Google" id="ProtNLM"/>
    </source>
</evidence>
<dbReference type="Proteomes" id="UP001320326">
    <property type="component" value="Chromosome"/>
</dbReference>
<evidence type="ECO:0000259" key="15">
    <source>
        <dbReference type="PROSITE" id="PS50885"/>
    </source>
</evidence>
<dbReference type="SMART" id="SM00283">
    <property type="entry name" value="MA"/>
    <property type="match status" value="1"/>
</dbReference>
<dbReference type="NCBIfam" id="TIGR00229">
    <property type="entry name" value="sensory_box"/>
    <property type="match status" value="1"/>
</dbReference>
<dbReference type="PROSITE" id="PS50885">
    <property type="entry name" value="HAMP"/>
    <property type="match status" value="1"/>
</dbReference>
<dbReference type="PANTHER" id="PTHR32089">
    <property type="entry name" value="METHYL-ACCEPTING CHEMOTAXIS PROTEIN MCPB"/>
    <property type="match status" value="1"/>
</dbReference>
<evidence type="ECO:0000256" key="9">
    <source>
        <dbReference type="ARBA" id="ARBA00023224"/>
    </source>
</evidence>
<comment type="similarity">
    <text evidence="10">Belongs to the methyl-accepting chemotaxis (MCP) protein family.</text>
</comment>
<keyword evidence="8 12" id="KW-0472">Membrane</keyword>
<evidence type="ECO:0000256" key="8">
    <source>
        <dbReference type="ARBA" id="ARBA00023136"/>
    </source>
</evidence>
<dbReference type="InterPro" id="IPR000014">
    <property type="entry name" value="PAS"/>
</dbReference>
<name>A0AAN1XAJ6_9PROT</name>
<keyword evidence="4" id="KW-0145">Chemotaxis</keyword>
<dbReference type="PROSITE" id="PS50112">
    <property type="entry name" value="PAS"/>
    <property type="match status" value="1"/>
</dbReference>
<dbReference type="PANTHER" id="PTHR32089:SF112">
    <property type="entry name" value="LYSOZYME-LIKE PROTEIN-RELATED"/>
    <property type="match status" value="1"/>
</dbReference>
<evidence type="ECO:0000256" key="5">
    <source>
        <dbReference type="ARBA" id="ARBA00022519"/>
    </source>
</evidence>
<dbReference type="GO" id="GO:0007165">
    <property type="term" value="P:signal transduction"/>
    <property type="evidence" value="ECO:0007669"/>
    <property type="project" value="UniProtKB-KW"/>
</dbReference>
<dbReference type="SUPFAM" id="SSF55785">
    <property type="entry name" value="PYP-like sensor domain (PAS domain)"/>
    <property type="match status" value="1"/>
</dbReference>
<keyword evidence="9 11" id="KW-0807">Transducer</keyword>
<dbReference type="CDD" id="cd00130">
    <property type="entry name" value="PAS"/>
    <property type="match status" value="1"/>
</dbReference>
<dbReference type="PROSITE" id="PS50111">
    <property type="entry name" value="CHEMOTAXIS_TRANSDUC_2"/>
    <property type="match status" value="1"/>
</dbReference>
<evidence type="ECO:0000259" key="14">
    <source>
        <dbReference type="PROSITE" id="PS50112"/>
    </source>
</evidence>
<dbReference type="GO" id="GO:0004888">
    <property type="term" value="F:transmembrane signaling receptor activity"/>
    <property type="evidence" value="ECO:0007669"/>
    <property type="project" value="InterPro"/>
</dbReference>
<dbReference type="FunFam" id="1.10.287.950:FF:000001">
    <property type="entry name" value="Methyl-accepting chemotaxis sensory transducer"/>
    <property type="match status" value="1"/>
</dbReference>
<dbReference type="Gene3D" id="3.30.450.20">
    <property type="entry name" value="PAS domain"/>
    <property type="match status" value="1"/>
</dbReference>
<dbReference type="EMBL" id="AP023423">
    <property type="protein sequence ID" value="BCK87599.1"/>
    <property type="molecule type" value="Genomic_DNA"/>
</dbReference>
<dbReference type="AlphaFoldDB" id="A0AAN1XAJ6"/>
<dbReference type="InterPro" id="IPR004089">
    <property type="entry name" value="MCPsignal_dom"/>
</dbReference>
<keyword evidence="7 12" id="KW-1133">Transmembrane helix</keyword>
<keyword evidence="6 12" id="KW-0812">Transmembrane</keyword>
<comment type="subcellular location">
    <subcellularLocation>
        <location evidence="1">Cell inner membrane</location>
        <topology evidence="1">Multi-pass membrane protein</topology>
    </subcellularLocation>
</comment>
<proteinExistence type="inferred from homology"/>
<accession>A0AAN1XAJ6</accession>
<keyword evidence="3" id="KW-0488">Methylation</keyword>
<feature type="transmembrane region" description="Helical" evidence="12">
    <location>
        <begin position="158"/>
        <end position="178"/>
    </location>
</feature>
<sequence>MKKNLPVTQIEKLFSQDIRIVSKTDLKGLITYVNDDFIEVSGFTREELVGKNHNVVRHPDMPPQAFKWLWDTIKQDLPWRGIVKNRCKNGDHYWVKALVSPIKSDGKVVGYLSVRSVPSRNEVAAADALYKQLNASGAPIASRFDRFRFRNLSLNLKLQLLIQPVLFFLLAGATYSLYEQMKTSVLNTAQQRAEATAMQVIDTANMLMVTGMISDQDNRKLMIKKIIEGQQLKSLRLMRTQQVVDQFGPGLPEEHLDDPLVKEVIETSVKQGKTVPYFKQFQADGKFLFRAITPYIESHSFHGTDCLSCHNVAEGSSNGASDITLDLTDDFGHLHNLLFILIASQIGLQLLVFVILRGSFRRYVEKPLVGMEKQFEDVIEGNLAGDIDISGRDETGRLYCKLQIMQSQIQVMLDEMALASSIIMERSAELDGKVVQVAEHSSNQRNGIQQITSTMENFSQSVSQVAQDANDSAGAAQSSQAMIEESNKRMEKAIASTTKVVQAVKTSSNTIDELKAAIQKIGDISKVIKEIADQTNLLALNAAIEAARAGEQGRGFAVVADEVRKLAERTGSSTTDIANMVENIHAVSQSAVASMHQAIQEVEEEAVIVQENGDILKKIMESGRQVTENARRIASVSEDQSHASKDVSHNLEHISGLVESNADIADAAKQASQALIKSATELQAMIELLNRKN</sequence>
<evidence type="ECO:0000256" key="3">
    <source>
        <dbReference type="ARBA" id="ARBA00022481"/>
    </source>
</evidence>
<organism evidence="16 17">
    <name type="scientific">Sideroxyarcus emersonii</name>
    <dbReference type="NCBI Taxonomy" id="2764705"/>
    <lineage>
        <taxon>Bacteria</taxon>
        <taxon>Pseudomonadati</taxon>
        <taxon>Pseudomonadota</taxon>
        <taxon>Betaproteobacteria</taxon>
        <taxon>Nitrosomonadales</taxon>
        <taxon>Gallionellaceae</taxon>
        <taxon>Sideroxyarcus</taxon>
    </lineage>
</organism>
<feature type="domain" description="HAMP" evidence="15">
    <location>
        <begin position="362"/>
        <end position="414"/>
    </location>
</feature>
<dbReference type="InterPro" id="IPR013655">
    <property type="entry name" value="PAS_fold_3"/>
</dbReference>
<dbReference type="GO" id="GO:0005886">
    <property type="term" value="C:plasma membrane"/>
    <property type="evidence" value="ECO:0007669"/>
    <property type="project" value="UniProtKB-SubCell"/>
</dbReference>
<dbReference type="InterPro" id="IPR035965">
    <property type="entry name" value="PAS-like_dom_sf"/>
</dbReference>
<dbReference type="InterPro" id="IPR004090">
    <property type="entry name" value="Chemotax_Me-accpt_rcpt"/>
</dbReference>
<evidence type="ECO:0000256" key="12">
    <source>
        <dbReference type="SAM" id="Phobius"/>
    </source>
</evidence>
<dbReference type="SUPFAM" id="SSF58104">
    <property type="entry name" value="Methyl-accepting chemotaxis protein (MCP) signaling domain"/>
    <property type="match status" value="1"/>
</dbReference>
<feature type="domain" description="Methyl-accepting transducer" evidence="13">
    <location>
        <begin position="419"/>
        <end position="655"/>
    </location>
</feature>